<gene>
    <name evidence="3" type="ORF">B0J12DRAFT_686284</name>
</gene>
<evidence type="ECO:0000313" key="4">
    <source>
        <dbReference type="Proteomes" id="UP000774617"/>
    </source>
</evidence>
<keyword evidence="1" id="KW-0812">Transmembrane</keyword>
<dbReference type="PANTHER" id="PTHR37019:SF1">
    <property type="entry name" value="EXPERA DOMAIN-CONTAINING PROTEIN"/>
    <property type="match status" value="1"/>
</dbReference>
<keyword evidence="4" id="KW-1185">Reference proteome</keyword>
<name>A0ABQ8FVU0_9PEZI</name>
<sequence length="155" mass="17401">MPPKPIPLIYRLFFTILEPVFALNGAYIYVATPAAALQIITPPALHAQTVQQTPIETLLLWQVASLYVLFAFVEGVVLRWVGPQRRDVWRLVMGGIVVSSDVGHLWALKLVAEAAGQPRAWWDPRVWTRWEDWGNQGLTWFGLGLRVAFVLGVGL</sequence>
<feature type="transmembrane region" description="Helical" evidence="1">
    <location>
        <begin position="59"/>
        <end position="81"/>
    </location>
</feature>
<evidence type="ECO:0000313" key="3">
    <source>
        <dbReference type="EMBL" id="KAH7025369.1"/>
    </source>
</evidence>
<dbReference type="EMBL" id="JAGTJR010000060">
    <property type="protein sequence ID" value="KAH7025369.1"/>
    <property type="molecule type" value="Genomic_DNA"/>
</dbReference>
<keyword evidence="1" id="KW-0472">Membrane</keyword>
<comment type="caution">
    <text evidence="3">The sequence shown here is derived from an EMBL/GenBank/DDBJ whole genome shotgun (WGS) entry which is preliminary data.</text>
</comment>
<dbReference type="Proteomes" id="UP000774617">
    <property type="component" value="Unassembled WGS sequence"/>
</dbReference>
<dbReference type="InterPro" id="IPR056121">
    <property type="entry name" value="DUF7704"/>
</dbReference>
<organism evidence="3 4">
    <name type="scientific">Macrophomina phaseolina</name>
    <dbReference type="NCBI Taxonomy" id="35725"/>
    <lineage>
        <taxon>Eukaryota</taxon>
        <taxon>Fungi</taxon>
        <taxon>Dikarya</taxon>
        <taxon>Ascomycota</taxon>
        <taxon>Pezizomycotina</taxon>
        <taxon>Dothideomycetes</taxon>
        <taxon>Dothideomycetes incertae sedis</taxon>
        <taxon>Botryosphaeriales</taxon>
        <taxon>Botryosphaeriaceae</taxon>
        <taxon>Macrophomina</taxon>
    </lineage>
</organism>
<keyword evidence="1" id="KW-1133">Transmembrane helix</keyword>
<evidence type="ECO:0000259" key="2">
    <source>
        <dbReference type="Pfam" id="PF24803"/>
    </source>
</evidence>
<accession>A0ABQ8FVU0</accession>
<evidence type="ECO:0000256" key="1">
    <source>
        <dbReference type="SAM" id="Phobius"/>
    </source>
</evidence>
<proteinExistence type="predicted"/>
<reference evidence="3 4" key="1">
    <citation type="journal article" date="2021" name="Nat. Commun.">
        <title>Genetic determinants of endophytism in the Arabidopsis root mycobiome.</title>
        <authorList>
            <person name="Mesny F."/>
            <person name="Miyauchi S."/>
            <person name="Thiergart T."/>
            <person name="Pickel B."/>
            <person name="Atanasova L."/>
            <person name="Karlsson M."/>
            <person name="Huettel B."/>
            <person name="Barry K.W."/>
            <person name="Haridas S."/>
            <person name="Chen C."/>
            <person name="Bauer D."/>
            <person name="Andreopoulos W."/>
            <person name="Pangilinan J."/>
            <person name="LaButti K."/>
            <person name="Riley R."/>
            <person name="Lipzen A."/>
            <person name="Clum A."/>
            <person name="Drula E."/>
            <person name="Henrissat B."/>
            <person name="Kohler A."/>
            <person name="Grigoriev I.V."/>
            <person name="Martin F.M."/>
            <person name="Hacquard S."/>
        </authorList>
    </citation>
    <scope>NUCLEOTIDE SEQUENCE [LARGE SCALE GENOMIC DNA]</scope>
    <source>
        <strain evidence="3 4">MPI-SDFR-AT-0080</strain>
    </source>
</reference>
<dbReference type="Pfam" id="PF24803">
    <property type="entry name" value="DUF7704"/>
    <property type="match status" value="1"/>
</dbReference>
<dbReference type="PANTHER" id="PTHR37019">
    <property type="entry name" value="CHROMOSOME 1, WHOLE GENOME SHOTGUN SEQUENCE"/>
    <property type="match status" value="1"/>
</dbReference>
<feature type="transmembrane region" description="Helical" evidence="1">
    <location>
        <begin position="12"/>
        <end position="39"/>
    </location>
</feature>
<feature type="domain" description="DUF7704" evidence="2">
    <location>
        <begin position="6"/>
        <end position="153"/>
    </location>
</feature>
<protein>
    <recommendedName>
        <fullName evidence="2">DUF7704 domain-containing protein</fullName>
    </recommendedName>
</protein>